<dbReference type="Pfam" id="PF12077">
    <property type="entry name" value="DUF3556"/>
    <property type="match status" value="1"/>
</dbReference>
<evidence type="ECO:0000313" key="2">
    <source>
        <dbReference type="Proteomes" id="UP000273307"/>
    </source>
</evidence>
<organism evidence="1 2">
    <name type="scientific">Mycobacterium attenuatum</name>
    <dbReference type="NCBI Taxonomy" id="2341086"/>
    <lineage>
        <taxon>Bacteria</taxon>
        <taxon>Bacillati</taxon>
        <taxon>Actinomycetota</taxon>
        <taxon>Actinomycetes</taxon>
        <taxon>Mycobacteriales</taxon>
        <taxon>Mycobacteriaceae</taxon>
        <taxon>Mycobacterium</taxon>
    </lineage>
</organism>
<keyword evidence="2" id="KW-1185">Reference proteome</keyword>
<name>A0A498Q760_9MYCO</name>
<proteinExistence type="predicted"/>
<gene>
    <name evidence="1" type="ORF">LAUMK136_03401</name>
</gene>
<dbReference type="Proteomes" id="UP000273307">
    <property type="component" value="Unassembled WGS sequence"/>
</dbReference>
<dbReference type="AlphaFoldDB" id="A0A498Q760"/>
<sequence length="126" mass="14025">MGYALRALSSSGRALFTLAHRAIPTGRESGYTIVDGAWICAAATGLHFADGTMHSEQLLAALQRRHRFEPGEVRIVVLDAQPIHRPDQQYRLVDVATGQFQRGRVQVADLVSRQPWAVDVPVYRYP</sequence>
<accession>A0A498Q760</accession>
<dbReference type="InterPro" id="IPR021941">
    <property type="entry name" value="DUF3556_TM"/>
</dbReference>
<dbReference type="EMBL" id="UPHP01000086">
    <property type="protein sequence ID" value="VBA40225.1"/>
    <property type="molecule type" value="Genomic_DNA"/>
</dbReference>
<protein>
    <submittedName>
        <fullName evidence="1">Uncharacterized protein</fullName>
    </submittedName>
</protein>
<evidence type="ECO:0000313" key="1">
    <source>
        <dbReference type="EMBL" id="VBA40225.1"/>
    </source>
</evidence>
<reference evidence="1 2" key="1">
    <citation type="submission" date="2018-09" db="EMBL/GenBank/DDBJ databases">
        <authorList>
            <person name="Tagini F."/>
        </authorList>
    </citation>
    <scope>NUCLEOTIDE SEQUENCE [LARGE SCALE GENOMIC DNA]</scope>
    <source>
        <strain evidence="1 2">MK136</strain>
    </source>
</reference>